<protein>
    <recommendedName>
        <fullName evidence="3">4'-phosphopantetheinyl transferase domain-containing protein</fullName>
    </recommendedName>
</protein>
<reference evidence="1 2" key="2">
    <citation type="submission" date="2018-03" db="EMBL/GenBank/DDBJ databases">
        <authorList>
            <person name="Keele B.F."/>
        </authorList>
    </citation>
    <scope>NUCLEOTIDE SEQUENCE [LARGE SCALE GENOMIC DNA]</scope>
    <source>
        <strain evidence="1 2">D13</strain>
    </source>
</reference>
<keyword evidence="2" id="KW-1185">Reference proteome</keyword>
<dbReference type="AlphaFoldDB" id="A0A2P1PSC4"/>
<dbReference type="GO" id="GO:0000287">
    <property type="term" value="F:magnesium ion binding"/>
    <property type="evidence" value="ECO:0007669"/>
    <property type="project" value="InterPro"/>
</dbReference>
<sequence length="218" mass="23888">MLIDLAEPQFALRLARISDAMADMPTGQNWLSPSEQTRLQAMRHSGRREEFLLGRWLLRTLFARSFGGDPATWPFAEQPQRPPVSVRHSPFGYVSISHGGGFVAAAAAVSPIGVDVESATRRLPAEVFEPLFGRSGMTDLERLQHWVVTEAFLKQQILPAHTDTIRRNALQPAPVNRARVRVQLTDDYIFAIAGAPDVLSAASFAAWPGYGPVGSGQS</sequence>
<proteinExistence type="predicted"/>
<dbReference type="OrthoDB" id="9808281at2"/>
<name>A0A2P1PSC4_9GAMM</name>
<dbReference type="Proteomes" id="UP000241074">
    <property type="component" value="Chromosome"/>
</dbReference>
<dbReference type="Gene3D" id="3.90.470.20">
    <property type="entry name" value="4'-phosphopantetheinyl transferase domain"/>
    <property type="match status" value="1"/>
</dbReference>
<dbReference type="GO" id="GO:0008897">
    <property type="term" value="F:holo-[acyl-carrier-protein] synthase activity"/>
    <property type="evidence" value="ECO:0007669"/>
    <property type="project" value="InterPro"/>
</dbReference>
<evidence type="ECO:0000313" key="1">
    <source>
        <dbReference type="EMBL" id="AVP97735.1"/>
    </source>
</evidence>
<reference evidence="1 2" key="1">
    <citation type="submission" date="2018-03" db="EMBL/GenBank/DDBJ databases">
        <title>Ahniella affigens gen. nov., sp. nov., a gammaproteobacterium isolated from sandy soil near a stream.</title>
        <authorList>
            <person name="Ko Y."/>
            <person name="Kim J.-H."/>
        </authorList>
    </citation>
    <scope>NUCLEOTIDE SEQUENCE [LARGE SCALE GENOMIC DNA]</scope>
    <source>
        <strain evidence="1 2">D13</strain>
    </source>
</reference>
<dbReference type="InterPro" id="IPR037143">
    <property type="entry name" value="4-PPantetheinyl_Trfase_dom_sf"/>
</dbReference>
<accession>A0A2P1PSC4</accession>
<dbReference type="SUPFAM" id="SSF56214">
    <property type="entry name" value="4'-phosphopantetheinyl transferase"/>
    <property type="match status" value="1"/>
</dbReference>
<evidence type="ECO:0000313" key="2">
    <source>
        <dbReference type="Proteomes" id="UP000241074"/>
    </source>
</evidence>
<dbReference type="KEGG" id="xba:C7S18_11225"/>
<evidence type="ECO:0008006" key="3">
    <source>
        <dbReference type="Google" id="ProtNLM"/>
    </source>
</evidence>
<dbReference type="EMBL" id="CP027860">
    <property type="protein sequence ID" value="AVP97735.1"/>
    <property type="molecule type" value="Genomic_DNA"/>
</dbReference>
<organism evidence="1 2">
    <name type="scientific">Ahniella affigens</name>
    <dbReference type="NCBI Taxonomy" id="2021234"/>
    <lineage>
        <taxon>Bacteria</taxon>
        <taxon>Pseudomonadati</taxon>
        <taxon>Pseudomonadota</taxon>
        <taxon>Gammaproteobacteria</taxon>
        <taxon>Lysobacterales</taxon>
        <taxon>Rhodanobacteraceae</taxon>
        <taxon>Ahniella</taxon>
    </lineage>
</organism>
<dbReference type="RefSeq" id="WP_106891655.1">
    <property type="nucleotide sequence ID" value="NZ_CP027860.1"/>
</dbReference>
<gene>
    <name evidence="1" type="ORF">C7S18_11225</name>
</gene>